<comment type="caution">
    <text evidence="7">The sequence shown here is derived from an EMBL/GenBank/DDBJ whole genome shotgun (WGS) entry which is preliminary data.</text>
</comment>
<keyword evidence="8" id="KW-1185">Reference proteome</keyword>
<protein>
    <recommendedName>
        <fullName evidence="9">DUF676 domain-containing protein</fullName>
    </recommendedName>
</protein>
<evidence type="ECO:0000256" key="5">
    <source>
        <dbReference type="ARBA" id="ARBA00023128"/>
    </source>
</evidence>
<dbReference type="InterPro" id="IPR029058">
    <property type="entry name" value="AB_hydrolase_fold"/>
</dbReference>
<evidence type="ECO:0008006" key="9">
    <source>
        <dbReference type="Google" id="ProtNLM"/>
    </source>
</evidence>
<organism evidence="7 8">
    <name type="scientific">Conoideocrella luteorostrata</name>
    <dbReference type="NCBI Taxonomy" id="1105319"/>
    <lineage>
        <taxon>Eukaryota</taxon>
        <taxon>Fungi</taxon>
        <taxon>Dikarya</taxon>
        <taxon>Ascomycota</taxon>
        <taxon>Pezizomycotina</taxon>
        <taxon>Sordariomycetes</taxon>
        <taxon>Hypocreomycetidae</taxon>
        <taxon>Hypocreales</taxon>
        <taxon>Clavicipitaceae</taxon>
        <taxon>Conoideocrella</taxon>
    </lineage>
</organism>
<dbReference type="AlphaFoldDB" id="A0AAJ0CQ16"/>
<dbReference type="Gene3D" id="3.40.50.1820">
    <property type="entry name" value="alpha/beta hydrolase"/>
    <property type="match status" value="1"/>
</dbReference>
<dbReference type="GO" id="GO:0005739">
    <property type="term" value="C:mitochondrion"/>
    <property type="evidence" value="ECO:0007669"/>
    <property type="project" value="UniProtKB-SubCell"/>
</dbReference>
<evidence type="ECO:0000256" key="1">
    <source>
        <dbReference type="ARBA" id="ARBA00004173"/>
    </source>
</evidence>
<dbReference type="GO" id="GO:0005783">
    <property type="term" value="C:endoplasmic reticulum"/>
    <property type="evidence" value="ECO:0007669"/>
    <property type="project" value="UniProtKB-SubCell"/>
</dbReference>
<evidence type="ECO:0000256" key="4">
    <source>
        <dbReference type="ARBA" id="ARBA00022824"/>
    </source>
</evidence>
<dbReference type="PANTHER" id="PTHR48182">
    <property type="entry name" value="PROTEIN SERAC1"/>
    <property type="match status" value="1"/>
</dbReference>
<proteinExistence type="predicted"/>
<keyword evidence="5" id="KW-0496">Mitochondrion</keyword>
<keyword evidence="6" id="KW-0472">Membrane</keyword>
<evidence type="ECO:0000256" key="6">
    <source>
        <dbReference type="ARBA" id="ARBA00023136"/>
    </source>
</evidence>
<gene>
    <name evidence="7" type="ORF">QQS21_005673</name>
</gene>
<evidence type="ECO:0000256" key="2">
    <source>
        <dbReference type="ARBA" id="ARBA00004240"/>
    </source>
</evidence>
<dbReference type="InterPro" id="IPR052374">
    <property type="entry name" value="SERAC1"/>
</dbReference>
<comment type="subcellular location">
    <subcellularLocation>
        <location evidence="2">Endoplasmic reticulum</location>
    </subcellularLocation>
    <subcellularLocation>
        <location evidence="3">Membrane</location>
    </subcellularLocation>
    <subcellularLocation>
        <location evidence="1">Mitochondrion</location>
    </subcellularLocation>
</comment>
<dbReference type="GO" id="GO:0016020">
    <property type="term" value="C:membrane"/>
    <property type="evidence" value="ECO:0007669"/>
    <property type="project" value="UniProtKB-SubCell"/>
</dbReference>
<dbReference type="SUPFAM" id="SSF53474">
    <property type="entry name" value="alpha/beta-Hydrolases"/>
    <property type="match status" value="1"/>
</dbReference>
<name>A0AAJ0CQ16_9HYPO</name>
<sequence length="349" mass="38084">MALNMSQAFVLCVIAIVSTFAYRWLYQHGPPPPSPHPPAVERPAQPHKTFRVRGVPREWDSDRLQVFLGEGDSVPTVWSLAQEIHGRSLSATVTYRNPPAALCAVPTKIWTRPLPKPPETPAARLDSVTVDADFIGMTTLFAPLDDDNHKVDVIAISGLGGHAFGSFKERGGEYMWLRDALPHDLHSEGTNRPMARLITYGYESAVADSQSIQNLEDLATAFHSSLLPLASSPQTKPIILIAHSLGGLIVKQLLISLARSKNEDDKKIIQAVYGIVFFGVPHDGMDISSLIPMVGGGPNALLVQSISHINSQILSMQQREFHTALGAEGDSEIVCFYETQRSPTARQVG</sequence>
<evidence type="ECO:0000313" key="7">
    <source>
        <dbReference type="EMBL" id="KAK2598196.1"/>
    </source>
</evidence>
<dbReference type="PANTHER" id="PTHR48182:SF2">
    <property type="entry name" value="PROTEIN SERAC1"/>
    <property type="match status" value="1"/>
</dbReference>
<reference evidence="7" key="1">
    <citation type="submission" date="2023-06" db="EMBL/GenBank/DDBJ databases">
        <title>Conoideocrella luteorostrata (Hypocreales: Clavicipitaceae), a potential biocontrol fungus for elongate hemlock scale in United States Christmas tree production areas.</title>
        <authorList>
            <person name="Barrett H."/>
            <person name="Lovett B."/>
            <person name="Macias A.M."/>
            <person name="Stajich J.E."/>
            <person name="Kasson M.T."/>
        </authorList>
    </citation>
    <scope>NUCLEOTIDE SEQUENCE</scope>
    <source>
        <strain evidence="7">ARSEF 14590</strain>
    </source>
</reference>
<accession>A0AAJ0CQ16</accession>
<evidence type="ECO:0000313" key="8">
    <source>
        <dbReference type="Proteomes" id="UP001251528"/>
    </source>
</evidence>
<keyword evidence="4" id="KW-0256">Endoplasmic reticulum</keyword>
<dbReference type="EMBL" id="JASWJB010000097">
    <property type="protein sequence ID" value="KAK2598196.1"/>
    <property type="molecule type" value="Genomic_DNA"/>
</dbReference>
<evidence type="ECO:0000256" key="3">
    <source>
        <dbReference type="ARBA" id="ARBA00004370"/>
    </source>
</evidence>
<dbReference type="Proteomes" id="UP001251528">
    <property type="component" value="Unassembled WGS sequence"/>
</dbReference>